<dbReference type="EMBL" id="FWDM01000007">
    <property type="protein sequence ID" value="SLM10656.1"/>
    <property type="molecule type" value="Genomic_DNA"/>
</dbReference>
<evidence type="ECO:0000256" key="4">
    <source>
        <dbReference type="ARBA" id="ARBA00022967"/>
    </source>
</evidence>
<reference evidence="8" key="1">
    <citation type="submission" date="2017-02" db="EMBL/GenBank/DDBJ databases">
        <authorList>
            <person name="Regsiter A."/>
            <person name="William W."/>
        </authorList>
    </citation>
    <scope>NUCLEOTIDE SEQUENCE</scope>
    <source>
        <strain evidence="8">Bib</strain>
    </source>
</reference>
<dbReference type="PANTHER" id="PTHR42794:SF1">
    <property type="entry name" value="HEMIN IMPORT ATP-BINDING PROTEIN HMUV"/>
    <property type="match status" value="1"/>
</dbReference>
<keyword evidence="8" id="KW-0378">Hydrolase</keyword>
<dbReference type="Gene3D" id="3.40.50.300">
    <property type="entry name" value="P-loop containing nucleotide triphosphate hydrolases"/>
    <property type="match status" value="1"/>
</dbReference>
<evidence type="ECO:0000256" key="6">
    <source>
        <dbReference type="SAM" id="MobiDB-lite"/>
    </source>
</evidence>
<keyword evidence="1" id="KW-0813">Transport</keyword>
<name>A0A3P3XG10_9SPIR</name>
<accession>A0A3P3XG10</accession>
<feature type="domain" description="ABC transporter" evidence="7">
    <location>
        <begin position="30"/>
        <end position="266"/>
    </location>
</feature>
<proteinExistence type="predicted"/>
<evidence type="ECO:0000256" key="2">
    <source>
        <dbReference type="ARBA" id="ARBA00022741"/>
    </source>
</evidence>
<comment type="function">
    <text evidence="5">Part of the ABC transporter complex HmuTUV involved in hemin import. Responsible for energy coupling to the transport system.</text>
</comment>
<evidence type="ECO:0000256" key="3">
    <source>
        <dbReference type="ARBA" id="ARBA00022840"/>
    </source>
</evidence>
<dbReference type="PROSITE" id="PS00211">
    <property type="entry name" value="ABC_TRANSPORTER_1"/>
    <property type="match status" value="1"/>
</dbReference>
<keyword evidence="3 8" id="KW-0067">ATP-binding</keyword>
<keyword evidence="2" id="KW-0547">Nucleotide-binding</keyword>
<dbReference type="InterPro" id="IPR003439">
    <property type="entry name" value="ABC_transporter-like_ATP-bd"/>
</dbReference>
<dbReference type="SUPFAM" id="SSF52540">
    <property type="entry name" value="P-loop containing nucleoside triphosphate hydrolases"/>
    <property type="match status" value="1"/>
</dbReference>
<dbReference type="EC" id="3.6.3.-" evidence="8"/>
<dbReference type="SMART" id="SM00382">
    <property type="entry name" value="AAA"/>
    <property type="match status" value="1"/>
</dbReference>
<dbReference type="PANTHER" id="PTHR42794">
    <property type="entry name" value="HEMIN IMPORT ATP-BINDING PROTEIN HMUV"/>
    <property type="match status" value="1"/>
</dbReference>
<dbReference type="InterPro" id="IPR017871">
    <property type="entry name" value="ABC_transporter-like_CS"/>
</dbReference>
<dbReference type="InterPro" id="IPR027417">
    <property type="entry name" value="P-loop_NTPase"/>
</dbReference>
<dbReference type="AlphaFoldDB" id="A0A3P3XG10"/>
<organism evidence="8">
    <name type="scientific">uncultured spirochete</name>
    <dbReference type="NCBI Taxonomy" id="156406"/>
    <lineage>
        <taxon>Bacteria</taxon>
        <taxon>Pseudomonadati</taxon>
        <taxon>Spirochaetota</taxon>
        <taxon>Spirochaetia</taxon>
        <taxon>Spirochaetales</taxon>
        <taxon>environmental samples</taxon>
    </lineage>
</organism>
<evidence type="ECO:0000313" key="8">
    <source>
        <dbReference type="EMBL" id="SLM10656.1"/>
    </source>
</evidence>
<protein>
    <submittedName>
        <fullName evidence="8">Putative Hemin import ATP-binding protein HmuV</fullName>
        <ecNumber evidence="8">3.6.3.-</ecNumber>
    </submittedName>
</protein>
<sequence>MKTKLQPIGGIADSATGTATGTEDQATPILQASELSFGWSAERQVLDSISLEIARGQTLAILGPNGAGKTTLLSILTGKLAPLRGQVVLEGHPLSDYSARERAWRIAFLPQLEKLPFNYRVLDFVLMGRTPHMEALALPGTEDEKAARDALDSLGMASFEERNIGELSGGEFQLVRIARCLAQGASILVLDEPVSMLDPAHARQIADALAGLATVGKTIIYTTHDIGLGIFLGGRALILAQGRVQWEGESSGLRDAEMLARAFGITFSMREMPSVF</sequence>
<evidence type="ECO:0000256" key="5">
    <source>
        <dbReference type="ARBA" id="ARBA00037066"/>
    </source>
</evidence>
<gene>
    <name evidence="8" type="ORF">SPIROBIBN47_150076</name>
</gene>
<dbReference type="PROSITE" id="PS50893">
    <property type="entry name" value="ABC_TRANSPORTER_2"/>
    <property type="match status" value="1"/>
</dbReference>
<dbReference type="Pfam" id="PF00005">
    <property type="entry name" value="ABC_tran"/>
    <property type="match status" value="1"/>
</dbReference>
<keyword evidence="4" id="KW-1278">Translocase</keyword>
<dbReference type="InterPro" id="IPR003593">
    <property type="entry name" value="AAA+_ATPase"/>
</dbReference>
<feature type="region of interest" description="Disordered" evidence="6">
    <location>
        <begin position="1"/>
        <end position="23"/>
    </location>
</feature>
<evidence type="ECO:0000259" key="7">
    <source>
        <dbReference type="PROSITE" id="PS50893"/>
    </source>
</evidence>
<dbReference type="GO" id="GO:0016887">
    <property type="term" value="F:ATP hydrolysis activity"/>
    <property type="evidence" value="ECO:0007669"/>
    <property type="project" value="InterPro"/>
</dbReference>
<dbReference type="GO" id="GO:0005524">
    <property type="term" value="F:ATP binding"/>
    <property type="evidence" value="ECO:0007669"/>
    <property type="project" value="UniProtKB-KW"/>
</dbReference>
<evidence type="ECO:0000256" key="1">
    <source>
        <dbReference type="ARBA" id="ARBA00022448"/>
    </source>
</evidence>